<dbReference type="PANTHER" id="PTHR44216">
    <property type="entry name" value="PROTEIN O-MANNOSYL-TRANSFERASE TMTC2"/>
    <property type="match status" value="1"/>
</dbReference>
<dbReference type="PROSITE" id="PS00352">
    <property type="entry name" value="CSD_1"/>
    <property type="match status" value="1"/>
</dbReference>
<organism evidence="4">
    <name type="scientific">marine sediment metagenome</name>
    <dbReference type="NCBI Taxonomy" id="412755"/>
    <lineage>
        <taxon>unclassified sequences</taxon>
        <taxon>metagenomes</taxon>
        <taxon>ecological metagenomes</taxon>
    </lineage>
</organism>
<feature type="non-terminal residue" evidence="4">
    <location>
        <position position="1"/>
    </location>
</feature>
<dbReference type="InterPro" id="IPR019844">
    <property type="entry name" value="CSD_CS"/>
</dbReference>
<dbReference type="InterPro" id="IPR011990">
    <property type="entry name" value="TPR-like_helical_dom_sf"/>
</dbReference>
<keyword evidence="2" id="KW-0802">TPR repeat</keyword>
<dbReference type="GO" id="GO:0005789">
    <property type="term" value="C:endoplasmic reticulum membrane"/>
    <property type="evidence" value="ECO:0007669"/>
    <property type="project" value="TreeGrafter"/>
</dbReference>
<dbReference type="InterPro" id="IPR013105">
    <property type="entry name" value="TPR_2"/>
</dbReference>
<dbReference type="GO" id="GO:0035269">
    <property type="term" value="P:protein O-linked glycosylation via mannose"/>
    <property type="evidence" value="ECO:0007669"/>
    <property type="project" value="TreeGrafter"/>
</dbReference>
<dbReference type="Pfam" id="PF12895">
    <property type="entry name" value="ANAPC3"/>
    <property type="match status" value="1"/>
</dbReference>
<gene>
    <name evidence="4" type="ORF">S12H4_26126</name>
</gene>
<proteinExistence type="predicted"/>
<dbReference type="InterPro" id="IPR052384">
    <property type="entry name" value="TMTC_O-mannosyltransferase"/>
</dbReference>
<dbReference type="SMART" id="SM00028">
    <property type="entry name" value="TPR"/>
    <property type="match status" value="4"/>
</dbReference>
<evidence type="ECO:0000256" key="2">
    <source>
        <dbReference type="ARBA" id="ARBA00022803"/>
    </source>
</evidence>
<accession>X1TJ51</accession>
<dbReference type="AlphaFoldDB" id="X1TJ51"/>
<reference evidence="4" key="1">
    <citation type="journal article" date="2014" name="Front. Microbiol.">
        <title>High frequency of phylogenetically diverse reductive dehalogenase-homologous genes in deep subseafloor sedimentary metagenomes.</title>
        <authorList>
            <person name="Kawai M."/>
            <person name="Futagami T."/>
            <person name="Toyoda A."/>
            <person name="Takaki Y."/>
            <person name="Nishi S."/>
            <person name="Hori S."/>
            <person name="Arai W."/>
            <person name="Tsubouchi T."/>
            <person name="Morono Y."/>
            <person name="Uchiyama I."/>
            <person name="Ito T."/>
            <person name="Fujiyama A."/>
            <person name="Inagaki F."/>
            <person name="Takami H."/>
        </authorList>
    </citation>
    <scope>NUCLEOTIDE SEQUENCE</scope>
    <source>
        <strain evidence="4">Expedition CK06-06</strain>
    </source>
</reference>
<dbReference type="Pfam" id="PF00313">
    <property type="entry name" value="CSD"/>
    <property type="match status" value="1"/>
</dbReference>
<dbReference type="SUPFAM" id="SSF50249">
    <property type="entry name" value="Nucleic acid-binding proteins"/>
    <property type="match status" value="1"/>
</dbReference>
<dbReference type="PANTHER" id="PTHR44216:SF3">
    <property type="entry name" value="PROTEIN O-MANNOSYL-TRANSFERASE TMTC2"/>
    <property type="match status" value="1"/>
</dbReference>
<dbReference type="SUPFAM" id="SSF48452">
    <property type="entry name" value="TPR-like"/>
    <property type="match status" value="1"/>
</dbReference>
<dbReference type="Gene3D" id="1.25.40.10">
    <property type="entry name" value="Tetratricopeptide repeat domain"/>
    <property type="match status" value="2"/>
</dbReference>
<feature type="non-terminal residue" evidence="4">
    <location>
        <position position="295"/>
    </location>
</feature>
<dbReference type="PROSITE" id="PS51857">
    <property type="entry name" value="CSD_2"/>
    <property type="match status" value="1"/>
</dbReference>
<dbReference type="Gene3D" id="2.40.50.140">
    <property type="entry name" value="Nucleic acid-binding proteins"/>
    <property type="match status" value="1"/>
</dbReference>
<dbReference type="InterPro" id="IPR002059">
    <property type="entry name" value="CSP_DNA-bd"/>
</dbReference>
<evidence type="ECO:0000256" key="1">
    <source>
        <dbReference type="ARBA" id="ARBA00022737"/>
    </source>
</evidence>
<dbReference type="GO" id="GO:0000030">
    <property type="term" value="F:mannosyltransferase activity"/>
    <property type="evidence" value="ECO:0007669"/>
    <property type="project" value="TreeGrafter"/>
</dbReference>
<sequence length="295" mass="32845">GYAHTELKELDLAKRALQKCIAVWRGLEGEERERGAKYYSNACFQLGKILLSSGQNRNAEEVLLEAVRYGPPDAHKHYNLGKALLKNGKTGEALDQFRTADRIEPSKDYILVFVARACMDLARYQQAEAALKRVPVRQRKAYVWHEMGKLHLLQGQPQQALKALLTATEIDPRNHNQYYTLGRAYEACESPAAAHKTYARAIELRQRRYDLEFPEAQECLAAIEQQAIDSGIDLGADNGAPSFPDGFIKTFKADRGFGFISRDNGADVFFHISDVTDPDAIAVGVGVAFDVADSP</sequence>
<dbReference type="Pfam" id="PF07719">
    <property type="entry name" value="TPR_2"/>
    <property type="match status" value="1"/>
</dbReference>
<evidence type="ECO:0000259" key="3">
    <source>
        <dbReference type="PROSITE" id="PS51857"/>
    </source>
</evidence>
<dbReference type="PROSITE" id="PS50005">
    <property type="entry name" value="TPR"/>
    <property type="match status" value="2"/>
</dbReference>
<dbReference type="Pfam" id="PF13181">
    <property type="entry name" value="TPR_8"/>
    <property type="match status" value="1"/>
</dbReference>
<name>X1TJ51_9ZZZZ</name>
<dbReference type="InterPro" id="IPR019734">
    <property type="entry name" value="TPR_rpt"/>
</dbReference>
<keyword evidence="1" id="KW-0677">Repeat</keyword>
<dbReference type="CDD" id="cd04458">
    <property type="entry name" value="CSP_CDS"/>
    <property type="match status" value="1"/>
</dbReference>
<feature type="domain" description="CSD" evidence="3">
    <location>
        <begin position="243"/>
        <end position="295"/>
    </location>
</feature>
<evidence type="ECO:0000313" key="4">
    <source>
        <dbReference type="EMBL" id="GAI80044.1"/>
    </source>
</evidence>
<protein>
    <recommendedName>
        <fullName evidence="3">CSD domain-containing protein</fullName>
    </recommendedName>
</protein>
<comment type="caution">
    <text evidence="4">The sequence shown here is derived from an EMBL/GenBank/DDBJ whole genome shotgun (WGS) entry which is preliminary data.</text>
</comment>
<dbReference type="EMBL" id="BARW01014796">
    <property type="protein sequence ID" value="GAI80044.1"/>
    <property type="molecule type" value="Genomic_DNA"/>
</dbReference>
<dbReference type="GO" id="GO:0003676">
    <property type="term" value="F:nucleic acid binding"/>
    <property type="evidence" value="ECO:0007669"/>
    <property type="project" value="InterPro"/>
</dbReference>
<dbReference type="InterPro" id="IPR012340">
    <property type="entry name" value="NA-bd_OB-fold"/>
</dbReference>